<keyword evidence="1" id="KW-0732">Signal</keyword>
<dbReference type="Proteomes" id="UP000189475">
    <property type="component" value="Unassembled WGS sequence"/>
</dbReference>
<dbReference type="AlphaFoldDB" id="A0A1R4B4V1"/>
<evidence type="ECO:0000313" key="2">
    <source>
        <dbReference type="EMBL" id="SJL83933.1"/>
    </source>
</evidence>
<evidence type="ECO:0000256" key="1">
    <source>
        <dbReference type="SAM" id="SignalP"/>
    </source>
</evidence>
<reference evidence="2 3" key="1">
    <citation type="submission" date="2017-02" db="EMBL/GenBank/DDBJ databases">
        <authorList>
            <person name="Peterson S.W."/>
        </authorList>
    </citation>
    <scope>NUCLEOTIDE SEQUENCE [LARGE SCALE GENOMIC DNA]</scope>
    <source>
        <strain evidence="2 3">CECT 9027</strain>
    </source>
</reference>
<accession>A0A1R4B4V1</accession>
<dbReference type="OrthoDB" id="9882816at2"/>
<name>A0A1R4B4V1_9VIBR</name>
<keyword evidence="3" id="KW-1185">Reference proteome</keyword>
<gene>
    <name evidence="2" type="ORF">VPAL9027_01912</name>
</gene>
<evidence type="ECO:0000313" key="3">
    <source>
        <dbReference type="Proteomes" id="UP000189475"/>
    </source>
</evidence>
<feature type="signal peptide" evidence="1">
    <location>
        <begin position="1"/>
        <end position="24"/>
    </location>
</feature>
<feature type="chain" id="PRO_5012910093" evidence="1">
    <location>
        <begin position="25"/>
        <end position="128"/>
    </location>
</feature>
<organism evidence="2 3">
    <name type="scientific">Vibrio palustris</name>
    <dbReference type="NCBI Taxonomy" id="1918946"/>
    <lineage>
        <taxon>Bacteria</taxon>
        <taxon>Pseudomonadati</taxon>
        <taxon>Pseudomonadota</taxon>
        <taxon>Gammaproteobacteria</taxon>
        <taxon>Vibrionales</taxon>
        <taxon>Vibrionaceae</taxon>
        <taxon>Vibrio</taxon>
    </lineage>
</organism>
<dbReference type="EMBL" id="FUFT01000005">
    <property type="protein sequence ID" value="SJL83933.1"/>
    <property type="molecule type" value="Genomic_DNA"/>
</dbReference>
<dbReference type="RefSeq" id="WP_077314337.1">
    <property type="nucleotide sequence ID" value="NZ_AP024888.1"/>
</dbReference>
<protein>
    <submittedName>
        <fullName evidence="2">Uncharacterized protein</fullName>
    </submittedName>
</protein>
<sequence length="128" mass="13851">MKAPSFAPLLLGLSFILSASNASANTDAINNVHDQKSVCLNVSCEVGELFIYDVATIKSDLAQVFSDDTSKPKSFEPSGGQLVNQDYYNMATLKASFNNDDSKELSNSYMATIDIEAKALFLTVNLII</sequence>
<proteinExistence type="predicted"/>